<evidence type="ECO:0000313" key="2">
    <source>
        <dbReference type="Proteomes" id="UP000076858"/>
    </source>
</evidence>
<evidence type="ECO:0000313" key="1">
    <source>
        <dbReference type="EMBL" id="KZS00802.1"/>
    </source>
</evidence>
<accession>A0A164I2D4</accession>
<feature type="non-terminal residue" evidence="1">
    <location>
        <position position="142"/>
    </location>
</feature>
<proteinExistence type="predicted"/>
<dbReference type="EMBL" id="LRGB01008485">
    <property type="protein sequence ID" value="KZS00802.1"/>
    <property type="molecule type" value="Genomic_DNA"/>
</dbReference>
<sequence>GLLLGAHILQTQISAQRVTKQAGVDIALNIGGVDLLGHTIVAGKCLIGADLGLGVERILHAHHVIGQDGRNATKSQGAVAQQKAGRHGNRRAVVLQVELILDHVHIFDPLIQVQAQLHAAEDTRQLALGREAQGLDLVLGHW</sequence>
<protein>
    <submittedName>
        <fullName evidence="1">Uncharacterized protein</fullName>
    </submittedName>
</protein>
<dbReference type="Proteomes" id="UP000076858">
    <property type="component" value="Unassembled WGS sequence"/>
</dbReference>
<feature type="non-terminal residue" evidence="1">
    <location>
        <position position="1"/>
    </location>
</feature>
<name>A0A164I2D4_9CRUS</name>
<gene>
    <name evidence="1" type="ORF">APZ42_002750</name>
</gene>
<keyword evidence="2" id="KW-1185">Reference proteome</keyword>
<reference evidence="1 2" key="1">
    <citation type="submission" date="2016-03" db="EMBL/GenBank/DDBJ databases">
        <title>EvidentialGene: Evidence-directed Construction of Genes on Genomes.</title>
        <authorList>
            <person name="Gilbert D.G."/>
            <person name="Choi J.-H."/>
            <person name="Mockaitis K."/>
            <person name="Colbourne J."/>
            <person name="Pfrender M."/>
        </authorList>
    </citation>
    <scope>NUCLEOTIDE SEQUENCE [LARGE SCALE GENOMIC DNA]</scope>
    <source>
        <strain evidence="1 2">Xinb3</strain>
        <tissue evidence="1">Complete organism</tissue>
    </source>
</reference>
<dbReference type="AlphaFoldDB" id="A0A164I2D4"/>
<organism evidence="1 2">
    <name type="scientific">Daphnia magna</name>
    <dbReference type="NCBI Taxonomy" id="35525"/>
    <lineage>
        <taxon>Eukaryota</taxon>
        <taxon>Metazoa</taxon>
        <taxon>Ecdysozoa</taxon>
        <taxon>Arthropoda</taxon>
        <taxon>Crustacea</taxon>
        <taxon>Branchiopoda</taxon>
        <taxon>Diplostraca</taxon>
        <taxon>Cladocera</taxon>
        <taxon>Anomopoda</taxon>
        <taxon>Daphniidae</taxon>
        <taxon>Daphnia</taxon>
    </lineage>
</organism>
<comment type="caution">
    <text evidence="1">The sequence shown here is derived from an EMBL/GenBank/DDBJ whole genome shotgun (WGS) entry which is preliminary data.</text>
</comment>